<dbReference type="Gene3D" id="2.40.50.1020">
    <property type="entry name" value="LytTr DNA-binding domain"/>
    <property type="match status" value="1"/>
</dbReference>
<evidence type="ECO:0000256" key="1">
    <source>
        <dbReference type="PROSITE-ProRule" id="PRU00169"/>
    </source>
</evidence>
<sequence>MIKAILIDDELHCTERLQTLLLKYSDNIHIIGVYHNVEDAKNSIEKLKPNLVFLDIHLNESTAFDLLKSLKQKKFQIIFTTAYDKYAIEAIKFSAFDYLLKPIDSFELKDTLARLKNTTNSHKKLDALFYNTSKEVEKKIIIATEKETFFLNISDIVRCKADGSYTTFFLANGKSVIASKTLKHFDELLSTYAFYRTHQSHLINTKFIGKYIKGTNAYVIMNDKSEIPIAKRRKEDFLNTINEL</sequence>
<dbReference type="InterPro" id="IPR007492">
    <property type="entry name" value="LytTR_DNA-bd_dom"/>
</dbReference>
<comment type="caution">
    <text evidence="4">The sequence shown here is derived from an EMBL/GenBank/DDBJ whole genome shotgun (WGS) entry which is preliminary data.</text>
</comment>
<protein>
    <submittedName>
        <fullName evidence="4">LytR/AlgR family response regulator transcription factor</fullName>
    </submittedName>
</protein>
<dbReference type="InterPro" id="IPR001789">
    <property type="entry name" value="Sig_transdc_resp-reg_receiver"/>
</dbReference>
<dbReference type="EMBL" id="JBHTLJ010000002">
    <property type="protein sequence ID" value="MFD1162401.1"/>
    <property type="molecule type" value="Genomic_DNA"/>
</dbReference>
<feature type="domain" description="Response regulatory" evidence="2">
    <location>
        <begin position="3"/>
        <end position="116"/>
    </location>
</feature>
<accession>A0ABW3RBN8</accession>
<evidence type="ECO:0000313" key="4">
    <source>
        <dbReference type="EMBL" id="MFD1162401.1"/>
    </source>
</evidence>
<dbReference type="PANTHER" id="PTHR37299">
    <property type="entry name" value="TRANSCRIPTIONAL REGULATOR-RELATED"/>
    <property type="match status" value="1"/>
</dbReference>
<dbReference type="RefSeq" id="WP_311938715.1">
    <property type="nucleotide sequence ID" value="NZ_JAVSCK010000002.1"/>
</dbReference>
<name>A0ABW3RBN8_9FLAO</name>
<keyword evidence="5" id="KW-1185">Reference proteome</keyword>
<organism evidence="4 5">
    <name type="scientific">Hwangdonia seohaensis</name>
    <dbReference type="NCBI Taxonomy" id="1240727"/>
    <lineage>
        <taxon>Bacteria</taxon>
        <taxon>Pseudomonadati</taxon>
        <taxon>Bacteroidota</taxon>
        <taxon>Flavobacteriia</taxon>
        <taxon>Flavobacteriales</taxon>
        <taxon>Flavobacteriaceae</taxon>
        <taxon>Hwangdonia</taxon>
    </lineage>
</organism>
<dbReference type="Proteomes" id="UP001597163">
    <property type="component" value="Unassembled WGS sequence"/>
</dbReference>
<dbReference type="Gene3D" id="3.40.50.2300">
    <property type="match status" value="1"/>
</dbReference>
<dbReference type="Pfam" id="PF04397">
    <property type="entry name" value="LytTR"/>
    <property type="match status" value="1"/>
</dbReference>
<dbReference type="InterPro" id="IPR046947">
    <property type="entry name" value="LytR-like"/>
</dbReference>
<dbReference type="PROSITE" id="PS50930">
    <property type="entry name" value="HTH_LYTTR"/>
    <property type="match status" value="1"/>
</dbReference>
<evidence type="ECO:0000259" key="2">
    <source>
        <dbReference type="PROSITE" id="PS50110"/>
    </source>
</evidence>
<feature type="modified residue" description="4-aspartylphosphate" evidence="1">
    <location>
        <position position="55"/>
    </location>
</feature>
<dbReference type="Pfam" id="PF00072">
    <property type="entry name" value="Response_reg"/>
    <property type="match status" value="1"/>
</dbReference>
<feature type="domain" description="HTH LytTR-type" evidence="3">
    <location>
        <begin position="140"/>
        <end position="244"/>
    </location>
</feature>
<dbReference type="SUPFAM" id="SSF52172">
    <property type="entry name" value="CheY-like"/>
    <property type="match status" value="1"/>
</dbReference>
<keyword evidence="1" id="KW-0597">Phosphoprotein</keyword>
<dbReference type="SMART" id="SM00850">
    <property type="entry name" value="LytTR"/>
    <property type="match status" value="1"/>
</dbReference>
<dbReference type="SMART" id="SM00448">
    <property type="entry name" value="REC"/>
    <property type="match status" value="1"/>
</dbReference>
<proteinExistence type="predicted"/>
<evidence type="ECO:0000259" key="3">
    <source>
        <dbReference type="PROSITE" id="PS50930"/>
    </source>
</evidence>
<dbReference type="InterPro" id="IPR011006">
    <property type="entry name" value="CheY-like_superfamily"/>
</dbReference>
<reference evidence="5" key="1">
    <citation type="journal article" date="2019" name="Int. J. Syst. Evol. Microbiol.">
        <title>The Global Catalogue of Microorganisms (GCM) 10K type strain sequencing project: providing services to taxonomists for standard genome sequencing and annotation.</title>
        <authorList>
            <consortium name="The Broad Institute Genomics Platform"/>
            <consortium name="The Broad Institute Genome Sequencing Center for Infectious Disease"/>
            <person name="Wu L."/>
            <person name="Ma J."/>
        </authorList>
    </citation>
    <scope>NUCLEOTIDE SEQUENCE [LARGE SCALE GENOMIC DNA]</scope>
    <source>
        <strain evidence="5">CCUG 63246</strain>
    </source>
</reference>
<gene>
    <name evidence="4" type="ORF">ACFQ2E_08225</name>
</gene>
<evidence type="ECO:0000313" key="5">
    <source>
        <dbReference type="Proteomes" id="UP001597163"/>
    </source>
</evidence>
<dbReference type="PANTHER" id="PTHR37299:SF1">
    <property type="entry name" value="STAGE 0 SPORULATION PROTEIN A HOMOLOG"/>
    <property type="match status" value="1"/>
</dbReference>
<dbReference type="PROSITE" id="PS50110">
    <property type="entry name" value="RESPONSE_REGULATORY"/>
    <property type="match status" value="1"/>
</dbReference>